<evidence type="ECO:0000256" key="2">
    <source>
        <dbReference type="SAM" id="Phobius"/>
    </source>
</evidence>
<feature type="region of interest" description="Disordered" evidence="1">
    <location>
        <begin position="1"/>
        <end position="39"/>
    </location>
</feature>
<feature type="compositionally biased region" description="Basic and acidic residues" evidence="1">
    <location>
        <begin position="29"/>
        <end position="39"/>
    </location>
</feature>
<protein>
    <submittedName>
        <fullName evidence="3">Uncharacterized protein</fullName>
    </submittedName>
</protein>
<organism evidence="3 4">
    <name type="scientific">Crateriforma conspicua</name>
    <dbReference type="NCBI Taxonomy" id="2527996"/>
    <lineage>
        <taxon>Bacteria</taxon>
        <taxon>Pseudomonadati</taxon>
        <taxon>Planctomycetota</taxon>
        <taxon>Planctomycetia</taxon>
        <taxon>Planctomycetales</taxon>
        <taxon>Planctomycetaceae</taxon>
        <taxon>Crateriforma</taxon>
    </lineage>
</organism>
<name>A0A5C6FJD7_9PLAN</name>
<evidence type="ECO:0000256" key="1">
    <source>
        <dbReference type="SAM" id="MobiDB-lite"/>
    </source>
</evidence>
<keyword evidence="2" id="KW-1133">Transmembrane helix</keyword>
<evidence type="ECO:0000313" key="4">
    <source>
        <dbReference type="Proteomes" id="UP000316476"/>
    </source>
</evidence>
<feature type="transmembrane region" description="Helical" evidence="2">
    <location>
        <begin position="48"/>
        <end position="71"/>
    </location>
</feature>
<sequence length="159" mass="18659">MSRSPRFASDRHRRRGAIRHRNNRLPHGKRGERDGRTRPRALDREKTFNIYVLIFAAPIAVVLVLCISVWAHDRLIPGFSSFIADSLRRYGTAVLDRPTLLFVLPLTVLFIWSVPWEAIIAELDEDESTNSHVRGRQLRNLDKANREAYRKRNRRQRLH</sequence>
<reference evidence="3 4" key="1">
    <citation type="submission" date="2019-02" db="EMBL/GenBank/DDBJ databases">
        <title>Deep-cultivation of Planctomycetes and their phenomic and genomic characterization uncovers novel biology.</title>
        <authorList>
            <person name="Wiegand S."/>
            <person name="Jogler M."/>
            <person name="Boedeker C."/>
            <person name="Pinto D."/>
            <person name="Vollmers J."/>
            <person name="Rivas-Marin E."/>
            <person name="Kohn T."/>
            <person name="Peeters S.H."/>
            <person name="Heuer A."/>
            <person name="Rast P."/>
            <person name="Oberbeckmann S."/>
            <person name="Bunk B."/>
            <person name="Jeske O."/>
            <person name="Meyerdierks A."/>
            <person name="Storesund J.E."/>
            <person name="Kallscheuer N."/>
            <person name="Luecker S."/>
            <person name="Lage O.M."/>
            <person name="Pohl T."/>
            <person name="Merkel B.J."/>
            <person name="Hornburger P."/>
            <person name="Mueller R.-W."/>
            <person name="Bruemmer F."/>
            <person name="Labrenz M."/>
            <person name="Spormann A.M."/>
            <person name="Op Den Camp H."/>
            <person name="Overmann J."/>
            <person name="Amann R."/>
            <person name="Jetten M.S.M."/>
            <person name="Mascher T."/>
            <person name="Medema M.H."/>
            <person name="Devos D.P."/>
            <person name="Kaster A.-K."/>
            <person name="Ovreas L."/>
            <person name="Rohde M."/>
            <person name="Galperin M.Y."/>
            <person name="Jogler C."/>
        </authorList>
    </citation>
    <scope>NUCLEOTIDE SEQUENCE [LARGE SCALE GENOMIC DNA]</scope>
    <source>
        <strain evidence="3 4">V7</strain>
    </source>
</reference>
<dbReference type="AlphaFoldDB" id="A0A5C6FJD7"/>
<feature type="transmembrane region" description="Helical" evidence="2">
    <location>
        <begin position="100"/>
        <end position="120"/>
    </location>
</feature>
<keyword evidence="2" id="KW-0812">Transmembrane</keyword>
<keyword evidence="2" id="KW-0472">Membrane</keyword>
<accession>A0A5C6FJD7</accession>
<comment type="caution">
    <text evidence="3">The sequence shown here is derived from an EMBL/GenBank/DDBJ whole genome shotgun (WGS) entry which is preliminary data.</text>
</comment>
<proteinExistence type="predicted"/>
<gene>
    <name evidence="3" type="ORF">V7x_40940</name>
</gene>
<dbReference type="Proteomes" id="UP000316476">
    <property type="component" value="Unassembled WGS sequence"/>
</dbReference>
<feature type="compositionally biased region" description="Basic residues" evidence="1">
    <location>
        <begin position="11"/>
        <end position="28"/>
    </location>
</feature>
<evidence type="ECO:0000313" key="3">
    <source>
        <dbReference type="EMBL" id="TWU62365.1"/>
    </source>
</evidence>
<dbReference type="EMBL" id="SJPZ01000002">
    <property type="protein sequence ID" value="TWU62365.1"/>
    <property type="molecule type" value="Genomic_DNA"/>
</dbReference>